<keyword evidence="3" id="KW-1185">Reference proteome</keyword>
<organism evidence="2 3">
    <name type="scientific">Vulcanimicrobium alpinum</name>
    <dbReference type="NCBI Taxonomy" id="3016050"/>
    <lineage>
        <taxon>Bacteria</taxon>
        <taxon>Bacillati</taxon>
        <taxon>Vulcanimicrobiota</taxon>
        <taxon>Vulcanimicrobiia</taxon>
        <taxon>Vulcanimicrobiales</taxon>
        <taxon>Vulcanimicrobiaceae</taxon>
        <taxon>Vulcanimicrobium</taxon>
    </lineage>
</organism>
<evidence type="ECO:0000256" key="1">
    <source>
        <dbReference type="SAM" id="Phobius"/>
    </source>
</evidence>
<gene>
    <name evidence="2" type="ORF">WPS_27820</name>
</gene>
<evidence type="ECO:0000313" key="2">
    <source>
        <dbReference type="EMBL" id="BDE07506.1"/>
    </source>
</evidence>
<feature type="transmembrane region" description="Helical" evidence="1">
    <location>
        <begin position="25"/>
        <end position="43"/>
    </location>
</feature>
<feature type="transmembrane region" description="Helical" evidence="1">
    <location>
        <begin position="49"/>
        <end position="72"/>
    </location>
</feature>
<reference evidence="2 3" key="1">
    <citation type="journal article" date="2022" name="ISME Commun">
        <title>Vulcanimicrobium alpinus gen. nov. sp. nov., the first cultivated representative of the candidate phylum 'Eremiobacterota', is a metabolically versatile aerobic anoxygenic phototroph.</title>
        <authorList>
            <person name="Yabe S."/>
            <person name="Muto K."/>
            <person name="Abe K."/>
            <person name="Yokota A."/>
            <person name="Staudigel H."/>
            <person name="Tebo B.M."/>
        </authorList>
    </citation>
    <scope>NUCLEOTIDE SEQUENCE [LARGE SCALE GENOMIC DNA]</scope>
    <source>
        <strain evidence="2 3">WC8-2</strain>
    </source>
</reference>
<keyword evidence="1" id="KW-0472">Membrane</keyword>
<dbReference type="RefSeq" id="WP_317995095.1">
    <property type="nucleotide sequence ID" value="NZ_AP025523.1"/>
</dbReference>
<name>A0AAN1XZB6_UNVUL</name>
<dbReference type="Pfam" id="PF03729">
    <property type="entry name" value="DUF308"/>
    <property type="match status" value="1"/>
</dbReference>
<protein>
    <submittedName>
        <fullName evidence="2">Uncharacterized protein</fullName>
    </submittedName>
</protein>
<sequence length="92" mass="9869">MWALLTGALELWLAIRLRRQFSGEWFVLLTGIASILLGIALLIMPLAGLIAWVWTIGAYSIVFGGLLIAFALRLRRGSSSAPTDLSAAAGAR</sequence>
<keyword evidence="1" id="KW-1133">Transmembrane helix</keyword>
<dbReference type="KEGG" id="vab:WPS_27820"/>
<evidence type="ECO:0000313" key="3">
    <source>
        <dbReference type="Proteomes" id="UP001317532"/>
    </source>
</evidence>
<proteinExistence type="predicted"/>
<dbReference type="InterPro" id="IPR005325">
    <property type="entry name" value="DUF308_memb"/>
</dbReference>
<dbReference type="AlphaFoldDB" id="A0AAN1XZB6"/>
<dbReference type="EMBL" id="AP025523">
    <property type="protein sequence ID" value="BDE07506.1"/>
    <property type="molecule type" value="Genomic_DNA"/>
</dbReference>
<accession>A0AAN1XZB6</accession>
<keyword evidence="1" id="KW-0812">Transmembrane</keyword>
<dbReference type="Proteomes" id="UP001317532">
    <property type="component" value="Chromosome"/>
</dbReference>